<reference evidence="1 2" key="1">
    <citation type="journal article" date="2016" name="Nat. Commun.">
        <title>Thousands of microbial genomes shed light on interconnected biogeochemical processes in an aquifer system.</title>
        <authorList>
            <person name="Anantharaman K."/>
            <person name="Brown C.T."/>
            <person name="Hug L.A."/>
            <person name="Sharon I."/>
            <person name="Castelle C.J."/>
            <person name="Probst A.J."/>
            <person name="Thomas B.C."/>
            <person name="Singh A."/>
            <person name="Wilkins M.J."/>
            <person name="Karaoz U."/>
            <person name="Brodie E.L."/>
            <person name="Williams K.H."/>
            <person name="Hubbard S.S."/>
            <person name="Banfield J.F."/>
        </authorList>
    </citation>
    <scope>NUCLEOTIDE SEQUENCE [LARGE SCALE GENOMIC DNA]</scope>
</reference>
<evidence type="ECO:0000313" key="1">
    <source>
        <dbReference type="EMBL" id="OHA00063.1"/>
    </source>
</evidence>
<sequence length="118" mass="13446">MEKQVIPGKHYWLTFEGNRVPLIIKVYNVTEGGLCGGLIYDGGTGGVDFSKGFHPKGPAWRDFNTIPEENGRVEVRVENIDCEISAEELGKLKRLAIARTDYFFDNNISKPFYLRHRK</sequence>
<organism evidence="1 2">
    <name type="scientific">Candidatus Sungbacteria bacterium RIFCSPHIGHO2_02_FULL_47_11</name>
    <dbReference type="NCBI Taxonomy" id="1802270"/>
    <lineage>
        <taxon>Bacteria</taxon>
        <taxon>Candidatus Sungiibacteriota</taxon>
    </lineage>
</organism>
<proteinExistence type="predicted"/>
<gene>
    <name evidence="1" type="ORF">A3C07_05270</name>
</gene>
<accession>A0A1G2KKV4</accession>
<evidence type="ECO:0000313" key="2">
    <source>
        <dbReference type="Proteomes" id="UP000179023"/>
    </source>
</evidence>
<protein>
    <submittedName>
        <fullName evidence="1">Uncharacterized protein</fullName>
    </submittedName>
</protein>
<name>A0A1G2KKV4_9BACT</name>
<dbReference type="Proteomes" id="UP000179023">
    <property type="component" value="Unassembled WGS sequence"/>
</dbReference>
<dbReference type="EMBL" id="MHQI01000028">
    <property type="protein sequence ID" value="OHA00063.1"/>
    <property type="molecule type" value="Genomic_DNA"/>
</dbReference>
<dbReference type="AlphaFoldDB" id="A0A1G2KKV4"/>
<comment type="caution">
    <text evidence="1">The sequence shown here is derived from an EMBL/GenBank/DDBJ whole genome shotgun (WGS) entry which is preliminary data.</text>
</comment>